<protein>
    <submittedName>
        <fullName evidence="2">Uncharacterized protein</fullName>
    </submittedName>
</protein>
<evidence type="ECO:0000256" key="1">
    <source>
        <dbReference type="SAM" id="MobiDB-lite"/>
    </source>
</evidence>
<comment type="caution">
    <text evidence="2">The sequence shown here is derived from an EMBL/GenBank/DDBJ whole genome shotgun (WGS) entry which is preliminary data.</text>
</comment>
<evidence type="ECO:0000313" key="2">
    <source>
        <dbReference type="EMBL" id="MCS7484352.1"/>
    </source>
</evidence>
<sequence length="132" mass="14348">MSWRTAEVLAAEDVLARSIAEAEKSMRQAEKLRAAGREPSAEDIRRVIAFAKSPAASMALQALQRRIAGGHLSWRQVLSGEAGHDPGVRAALDADRENIAALCLGEAPPPPPVKRRRDDDDDEQVAITEDAW</sequence>
<reference evidence="2" key="1">
    <citation type="submission" date="2022-08" db="EMBL/GenBank/DDBJ databases">
        <authorList>
            <person name="Tistechok S."/>
            <person name="Samborskyy M."/>
            <person name="Roman I."/>
        </authorList>
    </citation>
    <scope>NUCLEOTIDE SEQUENCE</scope>
    <source>
        <strain evidence="2">DSM 103496</strain>
    </source>
</reference>
<dbReference type="AlphaFoldDB" id="A0A9X3AJB8"/>
<dbReference type="Proteomes" id="UP001141259">
    <property type="component" value="Unassembled WGS sequence"/>
</dbReference>
<organism evidence="2 3">
    <name type="scientific">Umezawaea endophytica</name>
    <dbReference type="NCBI Taxonomy" id="1654476"/>
    <lineage>
        <taxon>Bacteria</taxon>
        <taxon>Bacillati</taxon>
        <taxon>Actinomycetota</taxon>
        <taxon>Actinomycetes</taxon>
        <taxon>Pseudonocardiales</taxon>
        <taxon>Pseudonocardiaceae</taxon>
        <taxon>Umezawaea</taxon>
    </lineage>
</organism>
<feature type="region of interest" description="Disordered" evidence="1">
    <location>
        <begin position="103"/>
        <end position="132"/>
    </location>
</feature>
<keyword evidence="3" id="KW-1185">Reference proteome</keyword>
<evidence type="ECO:0000313" key="3">
    <source>
        <dbReference type="Proteomes" id="UP001141259"/>
    </source>
</evidence>
<name>A0A9X3AJB8_9PSEU</name>
<gene>
    <name evidence="2" type="ORF">NZH93_46620</name>
</gene>
<dbReference type="EMBL" id="JANYMP010000045">
    <property type="protein sequence ID" value="MCS7484352.1"/>
    <property type="molecule type" value="Genomic_DNA"/>
</dbReference>
<dbReference type="RefSeq" id="WP_259629803.1">
    <property type="nucleotide sequence ID" value="NZ_JANYMP010000045.1"/>
</dbReference>
<proteinExistence type="predicted"/>
<accession>A0A9X3AJB8</accession>